<evidence type="ECO:0000313" key="1">
    <source>
        <dbReference type="EMBL" id="GGB84926.1"/>
    </source>
</evidence>
<sequence length="105" mass="12368">MERTIKLNRFTYLQDVESKDTLIIRYNFDNALWYEINGKRTTKERFAIYKPEKGESIVTITVKGFFTQKIYTVIVKNNKVYIPGVCIPAKNRSDKKLFSHTKIKA</sequence>
<protein>
    <submittedName>
        <fullName evidence="1">Uncharacterized protein</fullName>
    </submittedName>
</protein>
<organism evidence="1 2">
    <name type="scientific">Flavobacterium suaedae</name>
    <dbReference type="NCBI Taxonomy" id="1767027"/>
    <lineage>
        <taxon>Bacteria</taxon>
        <taxon>Pseudomonadati</taxon>
        <taxon>Bacteroidota</taxon>
        <taxon>Flavobacteriia</taxon>
        <taxon>Flavobacteriales</taxon>
        <taxon>Flavobacteriaceae</taxon>
        <taxon>Flavobacterium</taxon>
    </lineage>
</organism>
<proteinExistence type="predicted"/>
<gene>
    <name evidence="1" type="ORF">GCM10007424_26230</name>
</gene>
<accession>A0ABQ1K5M5</accession>
<reference evidence="2" key="1">
    <citation type="journal article" date="2019" name="Int. J. Syst. Evol. Microbiol.">
        <title>The Global Catalogue of Microorganisms (GCM) 10K type strain sequencing project: providing services to taxonomists for standard genome sequencing and annotation.</title>
        <authorList>
            <consortium name="The Broad Institute Genomics Platform"/>
            <consortium name="The Broad Institute Genome Sequencing Center for Infectious Disease"/>
            <person name="Wu L."/>
            <person name="Ma J."/>
        </authorList>
    </citation>
    <scope>NUCLEOTIDE SEQUENCE [LARGE SCALE GENOMIC DNA]</scope>
    <source>
        <strain evidence="2">CGMCC 1.15461</strain>
    </source>
</reference>
<evidence type="ECO:0000313" key="2">
    <source>
        <dbReference type="Proteomes" id="UP000615760"/>
    </source>
</evidence>
<dbReference type="RefSeq" id="WP_188621767.1">
    <property type="nucleotide sequence ID" value="NZ_BMJE01000007.1"/>
</dbReference>
<name>A0ABQ1K5M5_9FLAO</name>
<keyword evidence="2" id="KW-1185">Reference proteome</keyword>
<dbReference type="EMBL" id="BMJE01000007">
    <property type="protein sequence ID" value="GGB84926.1"/>
    <property type="molecule type" value="Genomic_DNA"/>
</dbReference>
<dbReference type="Proteomes" id="UP000615760">
    <property type="component" value="Unassembled WGS sequence"/>
</dbReference>
<comment type="caution">
    <text evidence="1">The sequence shown here is derived from an EMBL/GenBank/DDBJ whole genome shotgun (WGS) entry which is preliminary data.</text>
</comment>